<evidence type="ECO:0000256" key="1">
    <source>
        <dbReference type="SAM" id="MobiDB-lite"/>
    </source>
</evidence>
<dbReference type="EMBL" id="RSCE01000003">
    <property type="protein sequence ID" value="RSH84262.1"/>
    <property type="molecule type" value="Genomic_DNA"/>
</dbReference>
<sequence>MDTDKAGTDLKRGKLKRLQDAVQLPPDAFAFALRNPGNHNSPLRRWAGIVLDVDTKDGKLLDEMLDKCGISQLTSVERGESELLATCKQLNSQRIKIHLGQTTRSSAAIKFGQSLNLLRSLVDDDRGHQTETSDKAFFLLLNGAPAEEVAMEWGRSAEEAEAAGDLCRWVLGSQLGFLNVGSSLAMLAQEPGMIKRGRDDTLQLKMRHNLFCTFFTTKALLDGHITIAFNCVRAVAHGDGEAFDRRERDAVCVQTGFEAAVKEFNTDVATAARAIRLAPYMYCHRDMSKPSLGFKLVKFIILYIQDSFGRGFGSLKIIWTDICQLLDPLHSFGQVILSKEEKETLERMTSTHVDPITADELLPCVPMSTILNYSEVHKKKRSAKDTPKGKNRSKGKKNVASDDSDEVDSDESDDSGGNYSDNDDDVAEGIDDKEETGVLPDHDDWSWL</sequence>
<evidence type="ECO:0000313" key="2">
    <source>
        <dbReference type="EMBL" id="RSH84262.1"/>
    </source>
</evidence>
<protein>
    <submittedName>
        <fullName evidence="2">Uncharacterized protein</fullName>
    </submittedName>
</protein>
<comment type="caution">
    <text evidence="2">The sequence shown here is derived from an EMBL/GenBank/DDBJ whole genome shotgun (WGS) entry which is preliminary data.</text>
</comment>
<feature type="region of interest" description="Disordered" evidence="1">
    <location>
        <begin position="376"/>
        <end position="448"/>
    </location>
</feature>
<proteinExistence type="predicted"/>
<feature type="compositionally biased region" description="Acidic residues" evidence="1">
    <location>
        <begin position="421"/>
        <end position="434"/>
    </location>
</feature>
<organism evidence="2 3">
    <name type="scientific">Apiotrichum porosum</name>
    <dbReference type="NCBI Taxonomy" id="105984"/>
    <lineage>
        <taxon>Eukaryota</taxon>
        <taxon>Fungi</taxon>
        <taxon>Dikarya</taxon>
        <taxon>Basidiomycota</taxon>
        <taxon>Agaricomycotina</taxon>
        <taxon>Tremellomycetes</taxon>
        <taxon>Trichosporonales</taxon>
        <taxon>Trichosporonaceae</taxon>
        <taxon>Apiotrichum</taxon>
    </lineage>
</organism>
<name>A0A427XZL7_9TREE</name>
<dbReference type="Proteomes" id="UP000279236">
    <property type="component" value="Unassembled WGS sequence"/>
</dbReference>
<feature type="compositionally biased region" description="Acidic residues" evidence="1">
    <location>
        <begin position="402"/>
        <end position="414"/>
    </location>
</feature>
<reference evidence="2 3" key="1">
    <citation type="submission" date="2018-11" db="EMBL/GenBank/DDBJ databases">
        <title>Genome sequence of Apiotrichum porosum DSM 27194.</title>
        <authorList>
            <person name="Aliyu H."/>
            <person name="Gorte O."/>
            <person name="Ochsenreither K."/>
        </authorList>
    </citation>
    <scope>NUCLEOTIDE SEQUENCE [LARGE SCALE GENOMIC DNA]</scope>
    <source>
        <strain evidence="2 3">DSM 27194</strain>
    </source>
</reference>
<keyword evidence="3" id="KW-1185">Reference proteome</keyword>
<dbReference type="RefSeq" id="XP_028477710.1">
    <property type="nucleotide sequence ID" value="XM_028621258.1"/>
</dbReference>
<dbReference type="AlphaFoldDB" id="A0A427XZL7"/>
<gene>
    <name evidence="2" type="ORF">EHS24_005775</name>
</gene>
<evidence type="ECO:0000313" key="3">
    <source>
        <dbReference type="Proteomes" id="UP000279236"/>
    </source>
</evidence>
<dbReference type="GeneID" id="39590318"/>
<accession>A0A427XZL7</accession>